<dbReference type="Gene3D" id="3.40.50.10140">
    <property type="entry name" value="Toll/interleukin-1 receptor homology (TIR) domain"/>
    <property type="match status" value="1"/>
</dbReference>
<dbReference type="Pfam" id="PF13676">
    <property type="entry name" value="TIR_2"/>
    <property type="match status" value="1"/>
</dbReference>
<reference evidence="2" key="1">
    <citation type="submission" date="2022-06" db="EMBL/GenBank/DDBJ databases">
        <title>Genomic Encyclopedia of Archaeal and Bacterial Type Strains, Phase II (KMG-II): from individual species to whole genera.</title>
        <authorList>
            <person name="Goeker M."/>
        </authorList>
    </citation>
    <scope>NUCLEOTIDE SEQUENCE</scope>
    <source>
        <strain evidence="2">DSM 43935</strain>
    </source>
</reference>
<dbReference type="SUPFAM" id="SSF52200">
    <property type="entry name" value="Toll/Interleukin receptor TIR domain"/>
    <property type="match status" value="1"/>
</dbReference>
<dbReference type="InterPro" id="IPR000157">
    <property type="entry name" value="TIR_dom"/>
</dbReference>
<dbReference type="AlphaFoldDB" id="A0AAE3KHF1"/>
<dbReference type="GO" id="GO:0007165">
    <property type="term" value="P:signal transduction"/>
    <property type="evidence" value="ECO:0007669"/>
    <property type="project" value="InterPro"/>
</dbReference>
<evidence type="ECO:0000313" key="3">
    <source>
        <dbReference type="Proteomes" id="UP001206128"/>
    </source>
</evidence>
<evidence type="ECO:0000259" key="1">
    <source>
        <dbReference type="Pfam" id="PF13676"/>
    </source>
</evidence>
<proteinExistence type="predicted"/>
<name>A0AAE3KHF1_9PSEU</name>
<keyword evidence="3" id="KW-1185">Reference proteome</keyword>
<protein>
    <submittedName>
        <fullName evidence="2">TIR domain-containing protein</fullName>
    </submittedName>
</protein>
<accession>A0AAE3KHF1</accession>
<dbReference type="InterPro" id="IPR035897">
    <property type="entry name" value="Toll_tir_struct_dom_sf"/>
</dbReference>
<organism evidence="2 3">
    <name type="scientific">Goodfellowiella coeruleoviolacea</name>
    <dbReference type="NCBI Taxonomy" id="334858"/>
    <lineage>
        <taxon>Bacteria</taxon>
        <taxon>Bacillati</taxon>
        <taxon>Actinomycetota</taxon>
        <taxon>Actinomycetes</taxon>
        <taxon>Pseudonocardiales</taxon>
        <taxon>Pseudonocardiaceae</taxon>
        <taxon>Goodfellowiella</taxon>
    </lineage>
</organism>
<dbReference type="Proteomes" id="UP001206128">
    <property type="component" value="Unassembled WGS sequence"/>
</dbReference>
<feature type="domain" description="TIR" evidence="1">
    <location>
        <begin position="4"/>
        <end position="125"/>
    </location>
</feature>
<evidence type="ECO:0000313" key="2">
    <source>
        <dbReference type="EMBL" id="MCP2167240.1"/>
    </source>
</evidence>
<sequence>MTNVFLNYRVADEPYGAALLDRSLSERFGSEAVFLASKSIRLGADWEKSMFDAIRQSAALLVVMGKKWLDAVDDHGRRRLDDPDDFVRREILTAFELGKVVVPVRLNTPRLSRDELPPALAQLAACQDIEVRFRSAQPDIDNLANRLSAIIPELPAPLASTRGSVFTVNGTGTGSNVWQAERFDVGHFHAGPSYNGARGAS</sequence>
<dbReference type="RefSeq" id="WP_253773913.1">
    <property type="nucleotide sequence ID" value="NZ_JAMTCK010000009.1"/>
</dbReference>
<gene>
    <name evidence="2" type="ORF">LX83_004113</name>
</gene>
<dbReference type="EMBL" id="JAMTCK010000009">
    <property type="protein sequence ID" value="MCP2167240.1"/>
    <property type="molecule type" value="Genomic_DNA"/>
</dbReference>
<comment type="caution">
    <text evidence="2">The sequence shown here is derived from an EMBL/GenBank/DDBJ whole genome shotgun (WGS) entry which is preliminary data.</text>
</comment>